<comment type="subcellular location">
    <subcellularLocation>
        <location evidence="8">Cytoplasm</location>
    </subcellularLocation>
</comment>
<comment type="subunit">
    <text evidence="8">Monomer.</text>
</comment>
<feature type="binding site" evidence="8">
    <location>
        <position position="101"/>
    </location>
    <ligand>
        <name>Mg(2+)</name>
        <dbReference type="ChEBI" id="CHEBI:18420"/>
    </ligand>
</feature>
<comment type="catalytic activity">
    <reaction evidence="8">
        <text>Mo-molybdopterin + GTP + H(+) = Mo-molybdopterin guanine dinucleotide + diphosphate</text>
        <dbReference type="Rhea" id="RHEA:34243"/>
        <dbReference type="ChEBI" id="CHEBI:15378"/>
        <dbReference type="ChEBI" id="CHEBI:33019"/>
        <dbReference type="ChEBI" id="CHEBI:37565"/>
        <dbReference type="ChEBI" id="CHEBI:71302"/>
        <dbReference type="ChEBI" id="CHEBI:71310"/>
        <dbReference type="EC" id="2.7.7.77"/>
    </reaction>
</comment>
<dbReference type="GO" id="GO:0005525">
    <property type="term" value="F:GTP binding"/>
    <property type="evidence" value="ECO:0007669"/>
    <property type="project" value="UniProtKB-UniRule"/>
</dbReference>
<dbReference type="Pfam" id="PF12804">
    <property type="entry name" value="NTP_transf_3"/>
    <property type="match status" value="1"/>
</dbReference>
<dbReference type="PANTHER" id="PTHR19136">
    <property type="entry name" value="MOLYBDENUM COFACTOR GUANYLYLTRANSFERASE"/>
    <property type="match status" value="1"/>
</dbReference>
<dbReference type="GO" id="GO:0061603">
    <property type="term" value="F:molybdenum cofactor guanylyltransferase activity"/>
    <property type="evidence" value="ECO:0007669"/>
    <property type="project" value="UniProtKB-EC"/>
</dbReference>
<dbReference type="InterPro" id="IPR029044">
    <property type="entry name" value="Nucleotide-diphossugar_trans"/>
</dbReference>
<keyword evidence="3 8" id="KW-0479">Metal-binding</keyword>
<dbReference type="STRING" id="488533.SAMN04487960_105128"/>
<keyword evidence="1 8" id="KW-0963">Cytoplasm</keyword>
<dbReference type="Gene3D" id="3.90.550.10">
    <property type="entry name" value="Spore Coat Polysaccharide Biosynthesis Protein SpsA, Chain A"/>
    <property type="match status" value="1"/>
</dbReference>
<evidence type="ECO:0000256" key="4">
    <source>
        <dbReference type="ARBA" id="ARBA00022741"/>
    </source>
</evidence>
<evidence type="ECO:0000256" key="2">
    <source>
        <dbReference type="ARBA" id="ARBA00022679"/>
    </source>
</evidence>
<dbReference type="AlphaFoldDB" id="A0A1H2XQD6"/>
<evidence type="ECO:0000256" key="8">
    <source>
        <dbReference type="HAMAP-Rule" id="MF_00316"/>
    </source>
</evidence>
<feature type="binding site" evidence="8">
    <location>
        <begin position="8"/>
        <end position="10"/>
    </location>
    <ligand>
        <name>GTP</name>
        <dbReference type="ChEBI" id="CHEBI:37565"/>
    </ligand>
</feature>
<dbReference type="EC" id="2.7.7.77" evidence="8"/>
<dbReference type="PANTHER" id="PTHR19136:SF81">
    <property type="entry name" value="MOLYBDENUM COFACTOR GUANYLYLTRANSFERASE"/>
    <property type="match status" value="1"/>
</dbReference>
<dbReference type="RefSeq" id="WP_091812844.1">
    <property type="nucleotide sequence ID" value="NZ_FNNE01000005.1"/>
</dbReference>
<evidence type="ECO:0000256" key="7">
    <source>
        <dbReference type="ARBA" id="ARBA00023150"/>
    </source>
</evidence>
<dbReference type="InterPro" id="IPR025877">
    <property type="entry name" value="MobA-like_NTP_Trfase"/>
</dbReference>
<keyword evidence="7 8" id="KW-0501">Molybdenum cofactor biosynthesis</keyword>
<dbReference type="GO" id="GO:0006777">
    <property type="term" value="P:Mo-molybdopterin cofactor biosynthetic process"/>
    <property type="evidence" value="ECO:0007669"/>
    <property type="project" value="UniProtKB-KW"/>
</dbReference>
<comment type="domain">
    <text evidence="8">The N-terminal domain determines nucleotide recognition and specific binding, while the C-terminal domain determines the specific binding to the target protein.</text>
</comment>
<dbReference type="CDD" id="cd02503">
    <property type="entry name" value="MobA"/>
    <property type="match status" value="1"/>
</dbReference>
<comment type="function">
    <text evidence="8">Transfers a GMP moiety from GTP to Mo-molybdopterin (Mo-MPT) cofactor (Moco or molybdenum cofactor) to form Mo-molybdopterin guanine dinucleotide (Mo-MGD) cofactor.</text>
</comment>
<evidence type="ECO:0000256" key="3">
    <source>
        <dbReference type="ARBA" id="ARBA00022723"/>
    </source>
</evidence>
<name>A0A1H2XQD6_9GAMM</name>
<dbReference type="SUPFAM" id="SSF53448">
    <property type="entry name" value="Nucleotide-diphospho-sugar transferases"/>
    <property type="match status" value="1"/>
</dbReference>
<gene>
    <name evidence="8" type="primary">mobA</name>
    <name evidence="10" type="ORF">SAMN04487960_105128</name>
</gene>
<keyword evidence="11" id="KW-1185">Reference proteome</keyword>
<dbReference type="GO" id="GO:0046872">
    <property type="term" value="F:metal ion binding"/>
    <property type="evidence" value="ECO:0007669"/>
    <property type="project" value="UniProtKB-KW"/>
</dbReference>
<comment type="similarity">
    <text evidence="8">Belongs to the MobA family.</text>
</comment>
<reference evidence="10 11" key="1">
    <citation type="submission" date="2016-10" db="EMBL/GenBank/DDBJ databases">
        <authorList>
            <person name="de Groot N.N."/>
        </authorList>
    </citation>
    <scope>NUCLEOTIDE SEQUENCE [LARGE SCALE GENOMIC DNA]</scope>
    <source>
        <strain evidence="10 11">CGMCC 1.7059</strain>
    </source>
</reference>
<protein>
    <recommendedName>
        <fullName evidence="8">Molybdenum cofactor guanylyltransferase</fullName>
        <shortName evidence="8">MoCo guanylyltransferase</shortName>
        <ecNumber evidence="8">2.7.7.77</ecNumber>
    </recommendedName>
    <alternativeName>
        <fullName evidence="8">GTP:molybdopterin guanylyltransferase</fullName>
    </alternativeName>
    <alternativeName>
        <fullName evidence="8">Mo-MPT guanylyltransferase</fullName>
    </alternativeName>
    <alternativeName>
        <fullName evidence="8">Molybdopterin guanylyltransferase</fullName>
    </alternativeName>
    <alternativeName>
        <fullName evidence="8">Molybdopterin-guanine dinucleotide synthase</fullName>
        <shortName evidence="8">MGD synthase</shortName>
    </alternativeName>
</protein>
<comment type="cofactor">
    <cofactor evidence="8">
        <name>Mg(2+)</name>
        <dbReference type="ChEBI" id="CHEBI:18420"/>
    </cofactor>
</comment>
<organism evidence="10 11">
    <name type="scientific">Marinobacter mobilis</name>
    <dbReference type="NCBI Taxonomy" id="488533"/>
    <lineage>
        <taxon>Bacteria</taxon>
        <taxon>Pseudomonadati</taxon>
        <taxon>Pseudomonadota</taxon>
        <taxon>Gammaproteobacteria</taxon>
        <taxon>Pseudomonadales</taxon>
        <taxon>Marinobacteraceae</taxon>
        <taxon>Marinobacter</taxon>
    </lineage>
</organism>
<dbReference type="GO" id="GO:0005737">
    <property type="term" value="C:cytoplasm"/>
    <property type="evidence" value="ECO:0007669"/>
    <property type="project" value="UniProtKB-SubCell"/>
</dbReference>
<feature type="binding site" evidence="8">
    <location>
        <position position="101"/>
    </location>
    <ligand>
        <name>GTP</name>
        <dbReference type="ChEBI" id="CHEBI:37565"/>
    </ligand>
</feature>
<dbReference type="EMBL" id="FNNE01000005">
    <property type="protein sequence ID" value="SDW95040.1"/>
    <property type="molecule type" value="Genomic_DNA"/>
</dbReference>
<accession>A0A1H2XQD6</accession>
<evidence type="ECO:0000256" key="5">
    <source>
        <dbReference type="ARBA" id="ARBA00022842"/>
    </source>
</evidence>
<dbReference type="InterPro" id="IPR013482">
    <property type="entry name" value="Molybde_CF_guanTrfase"/>
</dbReference>
<feature type="binding site" evidence="8">
    <location>
        <position position="67"/>
    </location>
    <ligand>
        <name>GTP</name>
        <dbReference type="ChEBI" id="CHEBI:37565"/>
    </ligand>
</feature>
<dbReference type="Proteomes" id="UP000199675">
    <property type="component" value="Unassembled WGS sequence"/>
</dbReference>
<feature type="binding site" evidence="8">
    <location>
        <position position="21"/>
    </location>
    <ligand>
        <name>GTP</name>
        <dbReference type="ChEBI" id="CHEBI:37565"/>
    </ligand>
</feature>
<evidence type="ECO:0000256" key="1">
    <source>
        <dbReference type="ARBA" id="ARBA00022490"/>
    </source>
</evidence>
<keyword evidence="5 8" id="KW-0460">Magnesium</keyword>
<evidence type="ECO:0000313" key="10">
    <source>
        <dbReference type="EMBL" id="SDW95040.1"/>
    </source>
</evidence>
<keyword evidence="6 8" id="KW-0342">GTP-binding</keyword>
<keyword evidence="2 8" id="KW-0808">Transferase</keyword>
<evidence type="ECO:0000259" key="9">
    <source>
        <dbReference type="Pfam" id="PF12804"/>
    </source>
</evidence>
<proteinExistence type="inferred from homology"/>
<dbReference type="OrthoDB" id="9788394at2"/>
<dbReference type="HAMAP" id="MF_00316">
    <property type="entry name" value="MobA"/>
    <property type="match status" value="1"/>
</dbReference>
<evidence type="ECO:0000313" key="11">
    <source>
        <dbReference type="Proteomes" id="UP000199675"/>
    </source>
</evidence>
<comment type="caution">
    <text evidence="8">Lacks conserved residue(s) required for the propagation of feature annotation.</text>
</comment>
<feature type="domain" description="MobA-like NTP transferase" evidence="9">
    <location>
        <begin position="5"/>
        <end position="161"/>
    </location>
</feature>
<keyword evidence="4 8" id="KW-0547">Nucleotide-binding</keyword>
<evidence type="ECO:0000256" key="6">
    <source>
        <dbReference type="ARBA" id="ARBA00023134"/>
    </source>
</evidence>
<sequence length="190" mass="20099">MVVTGVLLAGGEARRMGGVDKGRQLWQGVPMADSIAATFRAVVPKLIISTAEPDDYYRELADCLVADAPAYRGRGPLAGLLASMRQAAAMGHDTILVCPCDTPAVSEGLLRRLLAGYARAGGVPVIADCGGRVHPLHGVYPVTLADALEDQLKAGNRRVYQFALASGAIVLDCSGYSDDFINCNRLDDLR</sequence>